<feature type="region of interest" description="Disordered" evidence="7">
    <location>
        <begin position="1306"/>
        <end position="1328"/>
    </location>
</feature>
<evidence type="ECO:0000259" key="10">
    <source>
        <dbReference type="PROSITE" id="PS51195"/>
    </source>
</evidence>
<dbReference type="PROSITE" id="PS51195">
    <property type="entry name" value="Q_MOTIF"/>
    <property type="match status" value="1"/>
</dbReference>
<feature type="region of interest" description="Disordered" evidence="7">
    <location>
        <begin position="461"/>
        <end position="502"/>
    </location>
</feature>
<feature type="compositionally biased region" description="Basic and acidic residues" evidence="7">
    <location>
        <begin position="1009"/>
        <end position="1020"/>
    </location>
</feature>
<dbReference type="PROSITE" id="PS51194">
    <property type="entry name" value="HELICASE_CTER"/>
    <property type="match status" value="1"/>
</dbReference>
<accession>A0A7S6WWQ6</accession>
<dbReference type="InterPro" id="IPR000629">
    <property type="entry name" value="RNA-helicase_DEAD-box_CS"/>
</dbReference>
<dbReference type="SUPFAM" id="SSF52540">
    <property type="entry name" value="P-loop containing nucleoside triphosphate hydrolases"/>
    <property type="match status" value="1"/>
</dbReference>
<dbReference type="PROSITE" id="PS51192">
    <property type="entry name" value="HELICASE_ATP_BIND_1"/>
    <property type="match status" value="1"/>
</dbReference>
<feature type="domain" description="Helicase ATP-binding" evidence="8">
    <location>
        <begin position="53"/>
        <end position="223"/>
    </location>
</feature>
<feature type="compositionally biased region" description="Basic residues" evidence="7">
    <location>
        <begin position="1775"/>
        <end position="1789"/>
    </location>
</feature>
<sequence length="1927" mass="215368">MSLAHKFKDKKRTEDVLISETVDFSGLLLSKLVLQGLSAAGFQKPSPIQLKAIPLGRCGLDLIVQAKSGTGKTCVFTVVALESVELTALCVQVLVLAPTREIAQQIHEVVKTIGGELSGLKSHTFIGGLPLSQDKLLAKSCHIAVGTPGRVKQLIDTGALKTNSIRLFVLDEADKLLEGDFQESINWIYSTLPENKQILALSATYPEYLAQHLTAYMRNPTFVRLNISDPALLGIKQYHVVVPNHPMPNIVFNLKTEAVIKILTSVSFQQCLIFSNMQMRAQNLQSELQSRNWPTVCIAGCLDQKERNFAMEQLKTYKCRILISTDLTSRGIDADKVNLVINLDVPTDHETYLHRIGRAGRFGSYGAAITIVSSGGQDKELWAIEKKCKTHIQKLPDPIPKDIVTKAVQLKLDDIVSSEQIVNKPEISFISPEVTSLLVNTAQSPFLKDSNNETIEDTEYSNKMPYNEGSTHAVPGAVTDDQVNNTSLNPEHAKVDSKHQNKEESCNLNVSLNSNADSYTEKTILVLNADSTASVIAGSGVPKGINNFDGEKHADQSELPILYASSGTIHCNNSMFLKTSSESVIGSIHISSSALCCFMCHNEVCTCLIRKDELAQEEIISDLNNKSISNNSSMCIDLNDFNSESSSKETESVVYHSTNHSIPVSGKTQNKIFLPEQDIKSISAFSDCLSKDILSEAASEVKYKIVDSKPKGLENSSSIETPTIAKNHQDYATILQNVFYTMKQVNNDVHTTGFSVERELVEASVLSAVSEASHNESPDISMLKSSPKTSSVKESSRQKMKGCDEISEGKSAIPVSSDCLLDHLVSGVTSDISVKDSVTFISKEEKSVKNILTNDSSAACSDLIEVQSSEQKSEDLKICRLSSNYSDKNKFLSADKRPIDFVKPQQRRGAPRSFAVSDFLHCVNEGLGSFRTMDIGGGGDRKEMIDSNYYLTGKKIEHKRKSTASVENDEFTLAQLVKDCKEKSCHVVPDMDSRQEISNKSTSCQSDMISKDNDSAEAHRSDSIERKALEMLDQYNEENIRESDNAFLKSAKNNFKSKPKGELNVATELNFLLLESLRGNNHAAKFDELVRKHKEFCENFVSKGCEVPEMSDMRGLLEIQEFKETVDWQDVCDDNNFKLEKIHLQINEKLLAVQIERKHNLNKNVSTCIDEKLGACQPDSQSETRKNDNQKYRQEKQLESRKRNETTSNKKYKPPQCREKQNESYEDDLHQYKNFRQGKQLGQVQRGNNKRPVQRKTNFDDEFHSVKKKMPREQDDKLIIKQDRLKGVTAVNLVCNQLGKKLSNYKHGVSHKKSDVPNTSSGDFNTNKISHREKSNEEFMRLDAMHARMLEKRKEQRVGNVTHDQKSNLLNDHNLTDGNLEKSSADKQVEFKDNNKPRHVSDLQQSETCPVIETNKISRVFKDAECQELDNMHETMLRRRQERKKMLQEAKMASQCKTICENPGTLTAVDQNVTSAALTVPRGNKLTVGLKEEKVNVGAALINLHGENDGITNDNSLKSKISSFQSDQISAKPKFSHMKQIELESRKDKTTCSKPMMKVKQKQGKPSKSKARLAGLEVSDGSTSTTTSNISLSSTSEISDVNLSDLEHETGAILQSQCYANRYADEVGHGLKNNSGNLKKSVLSGSVLNSSYEAVNKLGGCQGAGSLSYYSPDEGYLKHYSISIGKMNTRKYSFPANTRNPIFNYDLNNAMSSPQNTEKSLPVSNTDYCERISPEKISLESKFSQSISKNLEYNTKEAVNDRKITKIKQPDSRTQGKKSKHCREKKRKTQKSEKRYLLAQESSGSASEDECSSCHQHYPLLHPSYCNYGYGFIPSYPHSQVLQGVQHPCFPYPPGYVMSPWPVMTHSPYSYYLPYQYNSFYLSQPFSPPSCPHPSTYSQSATLYHSYINYMTKVLCSMTRKFNSGEE</sequence>
<feature type="domain" description="Helicase C-terminal" evidence="9">
    <location>
        <begin position="258"/>
        <end position="416"/>
    </location>
</feature>
<dbReference type="PROSITE" id="PS00039">
    <property type="entry name" value="DEAD_ATP_HELICASE"/>
    <property type="match status" value="1"/>
</dbReference>
<feature type="compositionally biased region" description="Basic and acidic residues" evidence="7">
    <location>
        <begin position="491"/>
        <end position="502"/>
    </location>
</feature>
<feature type="compositionally biased region" description="Polar residues" evidence="7">
    <location>
        <begin position="1367"/>
        <end position="1377"/>
    </location>
</feature>
<dbReference type="InterPro" id="IPR011545">
    <property type="entry name" value="DEAD/DEAH_box_helicase_dom"/>
</dbReference>
<evidence type="ECO:0000256" key="5">
    <source>
        <dbReference type="ARBA" id="ARBA00022840"/>
    </source>
</evidence>
<feature type="region of interest" description="Disordered" evidence="7">
    <location>
        <begin position="992"/>
        <end position="1020"/>
    </location>
</feature>
<dbReference type="Pfam" id="PF00271">
    <property type="entry name" value="Helicase_C"/>
    <property type="match status" value="1"/>
</dbReference>
<keyword evidence="4" id="KW-0347">Helicase</keyword>
<feature type="region of interest" description="Disordered" evidence="7">
    <location>
        <begin position="1546"/>
        <end position="1591"/>
    </location>
</feature>
<dbReference type="EC" id="3.6.4.13" evidence="1"/>
<keyword evidence="2" id="KW-0547">Nucleotide-binding</keyword>
<dbReference type="SMART" id="SM00487">
    <property type="entry name" value="DEXDc"/>
    <property type="match status" value="1"/>
</dbReference>
<dbReference type="InterPro" id="IPR014001">
    <property type="entry name" value="Helicase_ATP-bd"/>
</dbReference>
<dbReference type="GO" id="GO:0005524">
    <property type="term" value="F:ATP binding"/>
    <property type="evidence" value="ECO:0007669"/>
    <property type="project" value="UniProtKB-KW"/>
</dbReference>
<dbReference type="SMART" id="SM00490">
    <property type="entry name" value="HELICc"/>
    <property type="match status" value="1"/>
</dbReference>
<dbReference type="GO" id="GO:0003676">
    <property type="term" value="F:nucleic acid binding"/>
    <property type="evidence" value="ECO:0007669"/>
    <property type="project" value="InterPro"/>
</dbReference>
<name>A0A7S6WWQ6_LYMST</name>
<feature type="compositionally biased region" description="Polar residues" evidence="7">
    <location>
        <begin position="1316"/>
        <end position="1328"/>
    </location>
</feature>
<evidence type="ECO:0000256" key="4">
    <source>
        <dbReference type="ARBA" id="ARBA00022806"/>
    </source>
</evidence>
<feature type="compositionally biased region" description="Low complexity" evidence="7">
    <location>
        <begin position="784"/>
        <end position="793"/>
    </location>
</feature>
<feature type="domain" description="DEAD-box RNA helicase Q" evidence="10">
    <location>
        <begin position="22"/>
        <end position="50"/>
    </location>
</feature>
<evidence type="ECO:0000256" key="6">
    <source>
        <dbReference type="PROSITE-ProRule" id="PRU00552"/>
    </source>
</evidence>
<dbReference type="Gene3D" id="3.40.50.300">
    <property type="entry name" value="P-loop containing nucleotide triphosphate hydrolases"/>
    <property type="match status" value="2"/>
</dbReference>
<feature type="region of interest" description="Disordered" evidence="7">
    <location>
        <begin position="1363"/>
        <end position="1385"/>
    </location>
</feature>
<evidence type="ECO:0000256" key="3">
    <source>
        <dbReference type="ARBA" id="ARBA00022801"/>
    </source>
</evidence>
<dbReference type="GO" id="GO:0016787">
    <property type="term" value="F:hydrolase activity"/>
    <property type="evidence" value="ECO:0007669"/>
    <property type="project" value="UniProtKB-KW"/>
</dbReference>
<dbReference type="InterPro" id="IPR001650">
    <property type="entry name" value="Helicase_C-like"/>
</dbReference>
<dbReference type="CDD" id="cd17943">
    <property type="entry name" value="DEADc_DDX20"/>
    <property type="match status" value="1"/>
</dbReference>
<feature type="compositionally biased region" description="Polar residues" evidence="7">
    <location>
        <begin position="998"/>
        <end position="1008"/>
    </location>
</feature>
<keyword evidence="3" id="KW-0378">Hydrolase</keyword>
<reference evidence="11" key="1">
    <citation type="submission" date="2020-08" db="EMBL/GenBank/DDBJ databases">
        <title>A survey of miRNAs involved in biomineralization in the freshwater gastropod Lymnaea stagnalis.</title>
        <authorList>
            <person name="Jackson D.J."/>
            <person name="Cerveau N."/>
        </authorList>
    </citation>
    <scope>NUCLEOTIDE SEQUENCE</scope>
    <source>
        <strain evidence="11">Lsta_49566</strain>
    </source>
</reference>
<dbReference type="CDD" id="cd18787">
    <property type="entry name" value="SF2_C_DEAD"/>
    <property type="match status" value="1"/>
</dbReference>
<feature type="compositionally biased region" description="Basic and acidic residues" evidence="7">
    <location>
        <begin position="1182"/>
        <end position="1205"/>
    </location>
</feature>
<dbReference type="PANTHER" id="PTHR47958">
    <property type="entry name" value="ATP-DEPENDENT RNA HELICASE DBP3"/>
    <property type="match status" value="1"/>
</dbReference>
<feature type="compositionally biased region" description="Basic residues" evidence="7">
    <location>
        <begin position="1557"/>
        <end position="1571"/>
    </location>
</feature>
<feature type="region of interest" description="Disordered" evidence="7">
    <location>
        <begin position="776"/>
        <end position="803"/>
    </location>
</feature>
<feature type="short sequence motif" description="Q motif" evidence="6">
    <location>
        <begin position="22"/>
        <end position="50"/>
    </location>
</feature>
<evidence type="ECO:0000256" key="7">
    <source>
        <dbReference type="SAM" id="MobiDB-lite"/>
    </source>
</evidence>
<evidence type="ECO:0000313" key="11">
    <source>
        <dbReference type="EMBL" id="QOW64967.1"/>
    </source>
</evidence>
<protein>
    <recommendedName>
        <fullName evidence="1">RNA helicase</fullName>
        <ecNumber evidence="1">3.6.4.13</ecNumber>
    </recommendedName>
</protein>
<dbReference type="InterPro" id="IPR027417">
    <property type="entry name" value="P-loop_NTPase"/>
</dbReference>
<evidence type="ECO:0000259" key="9">
    <source>
        <dbReference type="PROSITE" id="PS51194"/>
    </source>
</evidence>
<dbReference type="EMBL" id="MT947768">
    <property type="protein sequence ID" value="QOW64967.1"/>
    <property type="molecule type" value="mRNA"/>
</dbReference>
<evidence type="ECO:0000256" key="2">
    <source>
        <dbReference type="ARBA" id="ARBA00022741"/>
    </source>
</evidence>
<dbReference type="InterPro" id="IPR014014">
    <property type="entry name" value="RNA_helicase_DEAD_Q_motif"/>
</dbReference>
<feature type="compositionally biased region" description="Basic and acidic residues" evidence="7">
    <location>
        <begin position="794"/>
        <end position="803"/>
    </location>
</feature>
<evidence type="ECO:0000259" key="8">
    <source>
        <dbReference type="PROSITE" id="PS51192"/>
    </source>
</evidence>
<organism evidence="11">
    <name type="scientific">Lymnaea stagnalis</name>
    <name type="common">Great pond snail</name>
    <name type="synonym">Helix stagnalis</name>
    <dbReference type="NCBI Taxonomy" id="6523"/>
    <lineage>
        <taxon>Eukaryota</taxon>
        <taxon>Metazoa</taxon>
        <taxon>Spiralia</taxon>
        <taxon>Lophotrochozoa</taxon>
        <taxon>Mollusca</taxon>
        <taxon>Gastropoda</taxon>
        <taxon>Heterobranchia</taxon>
        <taxon>Euthyneura</taxon>
        <taxon>Panpulmonata</taxon>
        <taxon>Hygrophila</taxon>
        <taxon>Lymnaeoidea</taxon>
        <taxon>Lymnaeidae</taxon>
        <taxon>Lymnaea</taxon>
    </lineage>
</organism>
<dbReference type="GO" id="GO:0003724">
    <property type="term" value="F:RNA helicase activity"/>
    <property type="evidence" value="ECO:0007669"/>
    <property type="project" value="UniProtKB-EC"/>
</dbReference>
<feature type="compositionally biased region" description="Low complexity" evidence="7">
    <location>
        <begin position="1582"/>
        <end position="1591"/>
    </location>
</feature>
<evidence type="ECO:0000256" key="1">
    <source>
        <dbReference type="ARBA" id="ARBA00012552"/>
    </source>
</evidence>
<feature type="region of interest" description="Disordered" evidence="7">
    <location>
        <begin position="1761"/>
        <end position="1800"/>
    </location>
</feature>
<feature type="compositionally biased region" description="Basic and acidic residues" evidence="7">
    <location>
        <begin position="1761"/>
        <end position="1771"/>
    </location>
</feature>
<keyword evidence="5" id="KW-0067">ATP-binding</keyword>
<feature type="region of interest" description="Disordered" evidence="7">
    <location>
        <begin position="1177"/>
        <end position="1224"/>
    </location>
</feature>
<proteinExistence type="evidence at transcript level"/>
<dbReference type="Pfam" id="PF00270">
    <property type="entry name" value="DEAD"/>
    <property type="match status" value="1"/>
</dbReference>